<dbReference type="EMBL" id="MF919542">
    <property type="protein sequence ID" value="ATS93115.1"/>
    <property type="molecule type" value="Genomic_DNA"/>
</dbReference>
<evidence type="ECO:0000313" key="2">
    <source>
        <dbReference type="EMBL" id="ATS93115.1"/>
    </source>
</evidence>
<feature type="region of interest" description="Disordered" evidence="1">
    <location>
        <begin position="49"/>
        <end position="122"/>
    </location>
</feature>
<gene>
    <name evidence="2" type="ORF">SEA_PATIO_33</name>
</gene>
<reference evidence="2 3" key="1">
    <citation type="submission" date="2017-09" db="EMBL/GenBank/DDBJ databases">
        <authorList>
            <person name="Choi Z."/>
            <person name="Grubb S."/>
            <person name="Kuchan S."/>
            <person name="Pennathur K."/>
            <person name="Roskowski K."/>
            <person name="Garlena R.A."/>
            <person name="Russell D.A."/>
            <person name="Pope W.H."/>
            <person name="Jacobs-Sera D."/>
            <person name="Hatfull G.F."/>
        </authorList>
    </citation>
    <scope>NUCLEOTIDE SEQUENCE [LARGE SCALE GENOMIC DNA]</scope>
</reference>
<sequence length="154" mass="16426">MAGKLVTHVMLREPGATTVSTFGPGDKLPDWALKQVEGKDHLFEKLDLAEQLRSVSQPPPAKRGGEKDYAEGIGPGREPAASEQGQSQLVPVDPDEGQTSGDENADGKPEQPKGNASREAWELFATHDDIGVPVTPEMGRDDIRDACIEAGVAE</sequence>
<proteinExistence type="predicted"/>
<organism evidence="2 3">
    <name type="scientific">Gordonia phage Patio</name>
    <dbReference type="NCBI Taxonomy" id="2041515"/>
    <lineage>
        <taxon>Viruses</taxon>
        <taxon>Duplodnaviria</taxon>
        <taxon>Heunggongvirae</taxon>
        <taxon>Uroviricota</taxon>
        <taxon>Caudoviricetes</taxon>
        <taxon>Zierdtviridae</taxon>
        <taxon>Emilbogenvirinae</taxon>
        <taxon>Skysandvirus</taxon>
        <taxon>Skysandvirus patio</taxon>
    </lineage>
</organism>
<evidence type="ECO:0000256" key="1">
    <source>
        <dbReference type="SAM" id="MobiDB-lite"/>
    </source>
</evidence>
<dbReference type="Proteomes" id="UP000240586">
    <property type="component" value="Segment"/>
</dbReference>
<evidence type="ECO:0000313" key="3">
    <source>
        <dbReference type="Proteomes" id="UP000240586"/>
    </source>
</evidence>
<accession>A0A2D2W4J9</accession>
<protein>
    <submittedName>
        <fullName evidence="2">Uncharacterized protein</fullName>
    </submittedName>
</protein>
<keyword evidence="3" id="KW-1185">Reference proteome</keyword>
<name>A0A2D2W4J9_9CAUD</name>